<name>A0A4D4LJP1_STRAX</name>
<protein>
    <submittedName>
        <fullName evidence="2">Uncharacterized protein</fullName>
    </submittedName>
</protein>
<organism evidence="2 3">
    <name type="scientific">Streptomyces avermitilis</name>
    <dbReference type="NCBI Taxonomy" id="33903"/>
    <lineage>
        <taxon>Bacteria</taxon>
        <taxon>Bacillati</taxon>
        <taxon>Actinomycetota</taxon>
        <taxon>Actinomycetes</taxon>
        <taxon>Kitasatosporales</taxon>
        <taxon>Streptomycetaceae</taxon>
        <taxon>Streptomyces</taxon>
    </lineage>
</organism>
<accession>A0A4D4LJP1</accession>
<evidence type="ECO:0000313" key="2">
    <source>
        <dbReference type="EMBL" id="GDY61562.1"/>
    </source>
</evidence>
<dbReference type="AlphaFoldDB" id="A0A4D4LJP1"/>
<feature type="compositionally biased region" description="Basic and acidic residues" evidence="1">
    <location>
        <begin position="238"/>
        <end position="255"/>
    </location>
</feature>
<dbReference type="Proteomes" id="UP000302139">
    <property type="component" value="Unassembled WGS sequence"/>
</dbReference>
<reference evidence="2 3" key="1">
    <citation type="submission" date="2019-04" db="EMBL/GenBank/DDBJ databases">
        <title>Draft genome sequences of Streptomyces avermitilis NBRC 14893.</title>
        <authorList>
            <person name="Komaki H."/>
            <person name="Tamura T."/>
            <person name="Hosoyama A."/>
        </authorList>
    </citation>
    <scope>NUCLEOTIDE SEQUENCE [LARGE SCALE GENOMIC DNA]</scope>
    <source>
        <strain evidence="2 3">NBRC 14893</strain>
    </source>
</reference>
<feature type="region of interest" description="Disordered" evidence="1">
    <location>
        <begin position="236"/>
        <end position="255"/>
    </location>
</feature>
<proteinExistence type="predicted"/>
<comment type="caution">
    <text evidence="2">The sequence shown here is derived from an EMBL/GenBank/DDBJ whole genome shotgun (WGS) entry which is preliminary data.</text>
</comment>
<gene>
    <name evidence="2" type="ORF">SAV14893_009550</name>
</gene>
<evidence type="ECO:0000256" key="1">
    <source>
        <dbReference type="SAM" id="MobiDB-lite"/>
    </source>
</evidence>
<dbReference type="EMBL" id="BJHX01000001">
    <property type="protein sequence ID" value="GDY61562.1"/>
    <property type="molecule type" value="Genomic_DNA"/>
</dbReference>
<evidence type="ECO:0000313" key="3">
    <source>
        <dbReference type="Proteomes" id="UP000302139"/>
    </source>
</evidence>
<sequence>MLRGFGAPTRLPEAGVVVERDLAVEGEDLPLRRTHERVHLDQYGVLAEQYLPEPDEYVDGRRGKPGRFRDLGRLRGGDTLGRVDGDTRHGFRAGGGHLLDLHAAFRGGDGEEAAGRAVEYVGDVELCLDVDGFGQHHLADRVSLDVHAEDLARREFGGGGVRGELHTTRLAAATGLDLRLHYDAAAEPAGDDARLLGRVGDLGPRHQDAVVREEFPCLVFVQVHLGSCLPCLSGSDPRAPEKCRTPPGHHPPDAG</sequence>